<evidence type="ECO:0000313" key="2">
    <source>
        <dbReference type="Proteomes" id="UP000031036"/>
    </source>
</evidence>
<organism evidence="1 2">
    <name type="scientific">Toxocara canis</name>
    <name type="common">Canine roundworm</name>
    <dbReference type="NCBI Taxonomy" id="6265"/>
    <lineage>
        <taxon>Eukaryota</taxon>
        <taxon>Metazoa</taxon>
        <taxon>Ecdysozoa</taxon>
        <taxon>Nematoda</taxon>
        <taxon>Chromadorea</taxon>
        <taxon>Rhabditida</taxon>
        <taxon>Spirurina</taxon>
        <taxon>Ascaridomorpha</taxon>
        <taxon>Ascaridoidea</taxon>
        <taxon>Toxocaridae</taxon>
        <taxon>Toxocara</taxon>
    </lineage>
</organism>
<dbReference type="Proteomes" id="UP000031036">
    <property type="component" value="Unassembled WGS sequence"/>
</dbReference>
<accession>A0A0B2UU18</accession>
<dbReference type="AlphaFoldDB" id="A0A0B2UU18"/>
<dbReference type="EMBL" id="JPKZ01003225">
    <property type="protein sequence ID" value="KHN72704.1"/>
    <property type="molecule type" value="Genomic_DNA"/>
</dbReference>
<evidence type="ECO:0000313" key="1">
    <source>
        <dbReference type="EMBL" id="KHN72704.1"/>
    </source>
</evidence>
<comment type="caution">
    <text evidence="1">The sequence shown here is derived from an EMBL/GenBank/DDBJ whole genome shotgun (WGS) entry which is preliminary data.</text>
</comment>
<reference evidence="1 2" key="1">
    <citation type="submission" date="2014-11" db="EMBL/GenBank/DDBJ databases">
        <title>Genetic blueprint of the zoonotic pathogen Toxocara canis.</title>
        <authorList>
            <person name="Zhu X.-Q."/>
            <person name="Korhonen P.K."/>
            <person name="Cai H."/>
            <person name="Young N.D."/>
            <person name="Nejsum P."/>
            <person name="von Samson-Himmelstjerna G."/>
            <person name="Boag P.R."/>
            <person name="Tan P."/>
            <person name="Li Q."/>
            <person name="Min J."/>
            <person name="Yang Y."/>
            <person name="Wang X."/>
            <person name="Fang X."/>
            <person name="Hall R.S."/>
            <person name="Hofmann A."/>
            <person name="Sternberg P.W."/>
            <person name="Jex A.R."/>
            <person name="Gasser R.B."/>
        </authorList>
    </citation>
    <scope>NUCLEOTIDE SEQUENCE [LARGE SCALE GENOMIC DNA]</scope>
    <source>
        <strain evidence="1">PN_DK_2014</strain>
    </source>
</reference>
<sequence>MSTPRLTTALLVHKQFKSKCAPFFCGFGVGGCYPAPPPVICPVCSMGFICAPTTGVCVSRARLHTALTQDAGPDESLEDPASTGVADKEFQMCCELGAVPDGCLNKCSYNEYNRRNVHLQHVFSQIQLIELCV</sequence>
<protein>
    <submittedName>
        <fullName evidence="1">Uncharacterized protein</fullName>
    </submittedName>
</protein>
<proteinExistence type="predicted"/>
<gene>
    <name evidence="1" type="ORF">Tcan_07236</name>
</gene>
<name>A0A0B2UU18_TOXCA</name>
<keyword evidence="2" id="KW-1185">Reference proteome</keyword>
<dbReference type="PROSITE" id="PS51257">
    <property type="entry name" value="PROKAR_LIPOPROTEIN"/>
    <property type="match status" value="1"/>
</dbReference>
<dbReference type="OrthoDB" id="10514350at2759"/>